<dbReference type="Pfam" id="PF00989">
    <property type="entry name" value="PAS"/>
    <property type="match status" value="1"/>
</dbReference>
<proteinExistence type="predicted"/>
<dbReference type="NCBIfam" id="TIGR00229">
    <property type="entry name" value="sensory_box"/>
    <property type="match status" value="1"/>
</dbReference>
<dbReference type="SUPFAM" id="SSF55073">
    <property type="entry name" value="Nucleotide cyclase"/>
    <property type="match status" value="1"/>
</dbReference>
<dbReference type="NCBIfam" id="TIGR00254">
    <property type="entry name" value="GGDEF"/>
    <property type="match status" value="1"/>
</dbReference>
<dbReference type="SMART" id="SM00052">
    <property type="entry name" value="EAL"/>
    <property type="match status" value="1"/>
</dbReference>
<dbReference type="PROSITE" id="PS50112">
    <property type="entry name" value="PAS"/>
    <property type="match status" value="1"/>
</dbReference>
<dbReference type="InterPro" id="IPR000160">
    <property type="entry name" value="GGDEF_dom"/>
</dbReference>
<dbReference type="InterPro" id="IPR029787">
    <property type="entry name" value="Nucleotide_cyclase"/>
</dbReference>
<dbReference type="PROSITE" id="PS50883">
    <property type="entry name" value="EAL"/>
    <property type="match status" value="1"/>
</dbReference>
<feature type="transmembrane region" description="Helical" evidence="2">
    <location>
        <begin position="69"/>
        <end position="92"/>
    </location>
</feature>
<feature type="transmembrane region" description="Helical" evidence="2">
    <location>
        <begin position="38"/>
        <end position="57"/>
    </location>
</feature>
<name>A0A1M4ZDL3_9GAMM</name>
<evidence type="ECO:0000259" key="5">
    <source>
        <dbReference type="PROSITE" id="PS50887"/>
    </source>
</evidence>
<dbReference type="InterPro" id="IPR000014">
    <property type="entry name" value="PAS"/>
</dbReference>
<organism evidence="6 7">
    <name type="scientific">Modicisalibacter ilicicola DSM 19980</name>
    <dbReference type="NCBI Taxonomy" id="1121942"/>
    <lineage>
        <taxon>Bacteria</taxon>
        <taxon>Pseudomonadati</taxon>
        <taxon>Pseudomonadota</taxon>
        <taxon>Gammaproteobacteria</taxon>
        <taxon>Oceanospirillales</taxon>
        <taxon>Halomonadaceae</taxon>
        <taxon>Modicisalibacter</taxon>
    </lineage>
</organism>
<dbReference type="PANTHER" id="PTHR44757:SF2">
    <property type="entry name" value="BIOFILM ARCHITECTURE MAINTENANCE PROTEIN MBAA"/>
    <property type="match status" value="1"/>
</dbReference>
<keyword evidence="7" id="KW-1185">Reference proteome</keyword>
<keyword evidence="2" id="KW-1133">Transmembrane helix</keyword>
<dbReference type="AlphaFoldDB" id="A0A1M4ZDL3"/>
<feature type="transmembrane region" description="Helical" evidence="2">
    <location>
        <begin position="6"/>
        <end position="26"/>
    </location>
</feature>
<dbReference type="CDD" id="cd00130">
    <property type="entry name" value="PAS"/>
    <property type="match status" value="1"/>
</dbReference>
<dbReference type="STRING" id="1121942.SAMN02745148_01955"/>
<dbReference type="InterPro" id="IPR035919">
    <property type="entry name" value="EAL_sf"/>
</dbReference>
<dbReference type="InterPro" id="IPR001633">
    <property type="entry name" value="EAL_dom"/>
</dbReference>
<accession>A0A1M4ZDL3</accession>
<dbReference type="SMART" id="SM00091">
    <property type="entry name" value="PAS"/>
    <property type="match status" value="1"/>
</dbReference>
<dbReference type="InterPro" id="IPR013767">
    <property type="entry name" value="PAS_fold"/>
</dbReference>
<keyword evidence="2" id="KW-0472">Membrane</keyword>
<dbReference type="SUPFAM" id="SSF55785">
    <property type="entry name" value="PYP-like sensor domain (PAS domain)"/>
    <property type="match status" value="1"/>
</dbReference>
<dbReference type="InterPro" id="IPR043128">
    <property type="entry name" value="Rev_trsase/Diguanyl_cyclase"/>
</dbReference>
<feature type="domain" description="GGDEF" evidence="5">
    <location>
        <begin position="274"/>
        <end position="407"/>
    </location>
</feature>
<dbReference type="OrthoDB" id="9787514at2"/>
<dbReference type="Gene3D" id="3.30.450.20">
    <property type="entry name" value="PAS domain"/>
    <property type="match status" value="1"/>
</dbReference>
<evidence type="ECO:0000313" key="6">
    <source>
        <dbReference type="EMBL" id="SHF15872.1"/>
    </source>
</evidence>
<dbReference type="EMBL" id="FQUJ01000007">
    <property type="protein sequence ID" value="SHF15872.1"/>
    <property type="molecule type" value="Genomic_DNA"/>
</dbReference>
<protein>
    <submittedName>
        <fullName evidence="6">PAS domain S-box-containing protein/diguanylate cyclase (GGDEF) domain-containing protein</fullName>
    </submittedName>
</protein>
<dbReference type="SMART" id="SM00267">
    <property type="entry name" value="GGDEF"/>
    <property type="match status" value="1"/>
</dbReference>
<dbReference type="InterPro" id="IPR052155">
    <property type="entry name" value="Biofilm_reg_signaling"/>
</dbReference>
<reference evidence="6 7" key="1">
    <citation type="submission" date="2016-11" db="EMBL/GenBank/DDBJ databases">
        <authorList>
            <person name="Jaros S."/>
            <person name="Januszkiewicz K."/>
            <person name="Wedrychowicz H."/>
        </authorList>
    </citation>
    <scope>NUCLEOTIDE SEQUENCE [LARGE SCALE GENOMIC DNA]</scope>
    <source>
        <strain evidence="6 7">DSM 19980</strain>
    </source>
</reference>
<dbReference type="Gene3D" id="3.20.20.450">
    <property type="entry name" value="EAL domain"/>
    <property type="match status" value="1"/>
</dbReference>
<keyword evidence="2" id="KW-0812">Transmembrane</keyword>
<evidence type="ECO:0000259" key="3">
    <source>
        <dbReference type="PROSITE" id="PS50112"/>
    </source>
</evidence>
<dbReference type="CDD" id="cd01949">
    <property type="entry name" value="GGDEF"/>
    <property type="match status" value="1"/>
</dbReference>
<feature type="domain" description="EAL" evidence="4">
    <location>
        <begin position="419"/>
        <end position="669"/>
    </location>
</feature>
<evidence type="ECO:0000256" key="2">
    <source>
        <dbReference type="SAM" id="Phobius"/>
    </source>
</evidence>
<sequence length="669" mass="74614">MLNDMTILIGLVLLGAIQLLGGLFYTRQVIREMPQARGSWHVLAALIALFLLGYVSFTLLLMNQTVTPLLVIVTVIFAGGGTFVLTVTRLSAATIHKVRGMVLLEQENDRILATQQRLQTILDNAAEGIVTFDEQGVVQSFNKAAERLFGYPEAEAVGLTIDRIIVPPDSMDQRDDYAAHFLRTEVHRLIGHEGEVIGCHRDRSTFPMALKISSVMLEGQRVYTGLVADISERKAMLERLRQIAEHDGLTGLHNRSYFQQRLEHVVQRARRTGCQAALLYIDLDNFKYVNDTLGHAAGDRLLIDVARLLARRVRSTDLIGRFGGDEFTVLLRDLPSGQAQMVAEAFRQQFVDYVFRHAGKQIDIGCSIGVALIGHESCDGEEVLAQPDFACHLAKRAGRNRVHQFSAEDQSDIHTLSVDMGWSRRIKHALEQDRLVLAYQPIMTTAEGELHGYEVLVRLLDERDRLIMPSGFLPPAERFGLAVDIDRWVIANAIDSLLQARKTQPALCYSINLSAQTISDSSVCDLILQRLEATGLDPQALIFEVTETAAITDMNIAQQFLGRLREIGCRTALDDFGSGMSSFAYLKDLPVDIVKLDGYFVRRLAENRTDQSMVRALNEIIHALGKQSVAEFVEDQQSLQLLTDYAVDFVQGYYLGRPAPLPDQPATIE</sequence>
<feature type="domain" description="PAS" evidence="3">
    <location>
        <begin position="114"/>
        <end position="185"/>
    </location>
</feature>
<dbReference type="Proteomes" id="UP000184346">
    <property type="component" value="Unassembled WGS sequence"/>
</dbReference>
<evidence type="ECO:0000259" key="4">
    <source>
        <dbReference type="PROSITE" id="PS50883"/>
    </source>
</evidence>
<dbReference type="RefSeq" id="WP_072822236.1">
    <property type="nucleotide sequence ID" value="NZ_FQUJ01000007.1"/>
</dbReference>
<comment type="cofactor">
    <cofactor evidence="1">
        <name>Mg(2+)</name>
        <dbReference type="ChEBI" id="CHEBI:18420"/>
    </cofactor>
</comment>
<dbReference type="CDD" id="cd01948">
    <property type="entry name" value="EAL"/>
    <property type="match status" value="1"/>
</dbReference>
<dbReference type="SUPFAM" id="SSF141868">
    <property type="entry name" value="EAL domain-like"/>
    <property type="match status" value="1"/>
</dbReference>
<dbReference type="Pfam" id="PF00563">
    <property type="entry name" value="EAL"/>
    <property type="match status" value="1"/>
</dbReference>
<dbReference type="FunFam" id="3.30.70.270:FF:000001">
    <property type="entry name" value="Diguanylate cyclase domain protein"/>
    <property type="match status" value="1"/>
</dbReference>
<evidence type="ECO:0000313" key="7">
    <source>
        <dbReference type="Proteomes" id="UP000184346"/>
    </source>
</evidence>
<gene>
    <name evidence="6" type="ORF">SAMN02745148_01955</name>
</gene>
<dbReference type="Pfam" id="PF00990">
    <property type="entry name" value="GGDEF"/>
    <property type="match status" value="1"/>
</dbReference>
<dbReference type="GO" id="GO:0006355">
    <property type="term" value="P:regulation of DNA-templated transcription"/>
    <property type="evidence" value="ECO:0007669"/>
    <property type="project" value="InterPro"/>
</dbReference>
<dbReference type="PANTHER" id="PTHR44757">
    <property type="entry name" value="DIGUANYLATE CYCLASE DGCP"/>
    <property type="match status" value="1"/>
</dbReference>
<evidence type="ECO:0000256" key="1">
    <source>
        <dbReference type="ARBA" id="ARBA00001946"/>
    </source>
</evidence>
<dbReference type="InterPro" id="IPR035965">
    <property type="entry name" value="PAS-like_dom_sf"/>
</dbReference>
<dbReference type="Gene3D" id="3.30.70.270">
    <property type="match status" value="1"/>
</dbReference>
<dbReference type="GO" id="GO:0003824">
    <property type="term" value="F:catalytic activity"/>
    <property type="evidence" value="ECO:0007669"/>
    <property type="project" value="UniProtKB-ARBA"/>
</dbReference>
<dbReference type="PROSITE" id="PS50887">
    <property type="entry name" value="GGDEF"/>
    <property type="match status" value="1"/>
</dbReference>